<protein>
    <submittedName>
        <fullName evidence="6">LysR family transcriptional regulator</fullName>
    </submittedName>
</protein>
<dbReference type="PRINTS" id="PR00039">
    <property type="entry name" value="HTHLYSR"/>
</dbReference>
<sequence>MVRMLDQRIKFRHLTCFLEVARQRSVVKAADTLSITQPAVSKTIRELEEHLDARLFDRSKRGVTLTDFGKVFLRYAGASVTALRQGVDSISQVRMQGGLSINLGVLPTVAASVMPNAIRRFKALSPDTTVKVVAGPNVMLMGQLRVGELDLVVGRLAEPDQMSGLSFIHLYSEHISLVARPGHPLLADKNPDITRIREFTVLVPPKQAIIHSTVDKMLIAHGIGALPDRIETVSTSFGRAFTRETDAIWIISNGAVASDIAEGHLVELPIDTSDTFGPVGLTTRIDSPVSPPVEMLINAVREEAALHHATHSRHDT</sequence>
<dbReference type="EMBL" id="JPWA01000023">
    <property type="protein sequence ID" value="RCK04822.1"/>
    <property type="molecule type" value="Genomic_DNA"/>
</dbReference>
<dbReference type="InterPro" id="IPR005119">
    <property type="entry name" value="LysR_subst-bd"/>
</dbReference>
<dbReference type="FunFam" id="1.10.10.10:FF:000001">
    <property type="entry name" value="LysR family transcriptional regulator"/>
    <property type="match status" value="1"/>
</dbReference>
<reference evidence="6 7" key="1">
    <citation type="submission" date="2014-07" db="EMBL/GenBank/DDBJ databases">
        <title>Draft genome sequence of Thalassospira xianhensis P-4 (MCCC 1A02616).</title>
        <authorList>
            <person name="Lai Q."/>
            <person name="Shao Z."/>
        </authorList>
    </citation>
    <scope>NUCLEOTIDE SEQUENCE [LARGE SCALE GENOMIC DNA]</scope>
    <source>
        <strain evidence="6 7">MCCC 1A02616</strain>
    </source>
</reference>
<proteinExistence type="inferred from homology"/>
<dbReference type="InterPro" id="IPR050950">
    <property type="entry name" value="HTH-type_LysR_regulators"/>
</dbReference>
<evidence type="ECO:0000256" key="4">
    <source>
        <dbReference type="ARBA" id="ARBA00023163"/>
    </source>
</evidence>
<feature type="domain" description="HTH lysR-type" evidence="5">
    <location>
        <begin position="9"/>
        <end position="66"/>
    </location>
</feature>
<organism evidence="6 7">
    <name type="scientific">Thalassospira xianhensis MCCC 1A02616</name>
    <dbReference type="NCBI Taxonomy" id="1177929"/>
    <lineage>
        <taxon>Bacteria</taxon>
        <taxon>Pseudomonadati</taxon>
        <taxon>Pseudomonadota</taxon>
        <taxon>Alphaproteobacteria</taxon>
        <taxon>Rhodospirillales</taxon>
        <taxon>Thalassospiraceae</taxon>
        <taxon>Thalassospira</taxon>
    </lineage>
</organism>
<dbReference type="PROSITE" id="PS50931">
    <property type="entry name" value="HTH_LYSR"/>
    <property type="match status" value="1"/>
</dbReference>
<dbReference type="Gene3D" id="1.10.10.10">
    <property type="entry name" value="Winged helix-like DNA-binding domain superfamily/Winged helix DNA-binding domain"/>
    <property type="match status" value="1"/>
</dbReference>
<dbReference type="InterPro" id="IPR012787">
    <property type="entry name" value="TF_PcaQ"/>
</dbReference>
<dbReference type="GO" id="GO:0003677">
    <property type="term" value="F:DNA binding"/>
    <property type="evidence" value="ECO:0007669"/>
    <property type="project" value="UniProtKB-KW"/>
</dbReference>
<dbReference type="PANTHER" id="PTHR30419">
    <property type="entry name" value="HTH-TYPE TRANSCRIPTIONAL REGULATOR YBHD"/>
    <property type="match status" value="1"/>
</dbReference>
<dbReference type="AlphaFoldDB" id="A0A367UCP0"/>
<dbReference type="Gene3D" id="3.40.190.10">
    <property type="entry name" value="Periplasmic binding protein-like II"/>
    <property type="match status" value="2"/>
</dbReference>
<dbReference type="PANTHER" id="PTHR30419:SF8">
    <property type="entry name" value="NITROGEN ASSIMILATION TRANSCRIPTIONAL ACTIVATOR-RELATED"/>
    <property type="match status" value="1"/>
</dbReference>
<keyword evidence="3" id="KW-0238">DNA-binding</keyword>
<keyword evidence="2" id="KW-0805">Transcription regulation</keyword>
<dbReference type="GO" id="GO:0003700">
    <property type="term" value="F:DNA-binding transcription factor activity"/>
    <property type="evidence" value="ECO:0007669"/>
    <property type="project" value="InterPro"/>
</dbReference>
<dbReference type="GO" id="GO:0005829">
    <property type="term" value="C:cytosol"/>
    <property type="evidence" value="ECO:0007669"/>
    <property type="project" value="TreeGrafter"/>
</dbReference>
<dbReference type="InterPro" id="IPR036388">
    <property type="entry name" value="WH-like_DNA-bd_sf"/>
</dbReference>
<dbReference type="Pfam" id="PF03466">
    <property type="entry name" value="LysR_substrate"/>
    <property type="match status" value="1"/>
</dbReference>
<dbReference type="Proteomes" id="UP000252419">
    <property type="component" value="Unassembled WGS sequence"/>
</dbReference>
<evidence type="ECO:0000259" key="5">
    <source>
        <dbReference type="PROSITE" id="PS50931"/>
    </source>
</evidence>
<dbReference type="GO" id="GO:0045893">
    <property type="term" value="P:positive regulation of DNA-templated transcription"/>
    <property type="evidence" value="ECO:0007669"/>
    <property type="project" value="InterPro"/>
</dbReference>
<keyword evidence="4" id="KW-0804">Transcription</keyword>
<comment type="similarity">
    <text evidence="1">Belongs to the LysR transcriptional regulatory family.</text>
</comment>
<comment type="caution">
    <text evidence="6">The sequence shown here is derived from an EMBL/GenBank/DDBJ whole genome shotgun (WGS) entry which is preliminary data.</text>
</comment>
<dbReference type="SUPFAM" id="SSF53850">
    <property type="entry name" value="Periplasmic binding protein-like II"/>
    <property type="match status" value="1"/>
</dbReference>
<accession>A0A367UCP0</accession>
<name>A0A367UCP0_9PROT</name>
<dbReference type="SUPFAM" id="SSF46785">
    <property type="entry name" value="Winged helix' DNA-binding domain"/>
    <property type="match status" value="1"/>
</dbReference>
<keyword evidence="7" id="KW-1185">Reference proteome</keyword>
<gene>
    <name evidence="6" type="ORF">TH5_17250</name>
</gene>
<evidence type="ECO:0000256" key="1">
    <source>
        <dbReference type="ARBA" id="ARBA00009437"/>
    </source>
</evidence>
<dbReference type="InterPro" id="IPR000847">
    <property type="entry name" value="LysR_HTH_N"/>
</dbReference>
<evidence type="ECO:0000313" key="7">
    <source>
        <dbReference type="Proteomes" id="UP000252419"/>
    </source>
</evidence>
<dbReference type="InterPro" id="IPR036390">
    <property type="entry name" value="WH_DNA-bd_sf"/>
</dbReference>
<evidence type="ECO:0000313" key="6">
    <source>
        <dbReference type="EMBL" id="RCK04822.1"/>
    </source>
</evidence>
<evidence type="ECO:0000256" key="3">
    <source>
        <dbReference type="ARBA" id="ARBA00023125"/>
    </source>
</evidence>
<dbReference type="NCBIfam" id="TIGR02424">
    <property type="entry name" value="TF_pcaQ"/>
    <property type="match status" value="1"/>
</dbReference>
<dbReference type="GO" id="GO:0019619">
    <property type="term" value="P:3,4-dihydroxybenzoate catabolic process"/>
    <property type="evidence" value="ECO:0007669"/>
    <property type="project" value="InterPro"/>
</dbReference>
<evidence type="ECO:0000256" key="2">
    <source>
        <dbReference type="ARBA" id="ARBA00023015"/>
    </source>
</evidence>
<dbReference type="Pfam" id="PF00126">
    <property type="entry name" value="HTH_1"/>
    <property type="match status" value="1"/>
</dbReference>